<dbReference type="SUPFAM" id="SSF48403">
    <property type="entry name" value="Ankyrin repeat"/>
    <property type="match status" value="1"/>
</dbReference>
<evidence type="ECO:0000313" key="8">
    <source>
        <dbReference type="Proteomes" id="UP000261360"/>
    </source>
</evidence>
<protein>
    <submittedName>
        <fullName evidence="7">Sosondowah ankyrin repeat domain family member A</fullName>
    </submittedName>
</protein>
<dbReference type="Pfam" id="PF12796">
    <property type="entry name" value="Ank_2"/>
    <property type="match status" value="1"/>
</dbReference>
<dbReference type="SMART" id="SM00248">
    <property type="entry name" value="ANK"/>
    <property type="match status" value="2"/>
</dbReference>
<dbReference type="PANTHER" id="PTHR14491:SF2">
    <property type="entry name" value="ANKYRIN REPEAT DOMAIN-CONTAINING PROTEIN SOWAHA"/>
    <property type="match status" value="1"/>
</dbReference>
<dbReference type="Gene3D" id="1.25.40.20">
    <property type="entry name" value="Ankyrin repeat-containing domain"/>
    <property type="match status" value="1"/>
</dbReference>
<organism evidence="7 8">
    <name type="scientific">Seriola lalandi dorsalis</name>
    <dbReference type="NCBI Taxonomy" id="1841481"/>
    <lineage>
        <taxon>Eukaryota</taxon>
        <taxon>Metazoa</taxon>
        <taxon>Chordata</taxon>
        <taxon>Craniata</taxon>
        <taxon>Vertebrata</taxon>
        <taxon>Euteleostomi</taxon>
        <taxon>Actinopterygii</taxon>
        <taxon>Neopterygii</taxon>
        <taxon>Teleostei</taxon>
        <taxon>Neoteleostei</taxon>
        <taxon>Acanthomorphata</taxon>
        <taxon>Carangaria</taxon>
        <taxon>Carangiformes</taxon>
        <taxon>Carangidae</taxon>
        <taxon>Seriola</taxon>
    </lineage>
</organism>
<reference evidence="7" key="1">
    <citation type="submission" date="2025-08" db="UniProtKB">
        <authorList>
            <consortium name="Ensembl"/>
        </authorList>
    </citation>
    <scope>IDENTIFICATION</scope>
</reference>
<keyword evidence="2 4" id="KW-0040">ANK repeat</keyword>
<dbReference type="PROSITE" id="PS50088">
    <property type="entry name" value="ANK_REPEAT"/>
    <property type="match status" value="2"/>
</dbReference>
<dbReference type="InterPro" id="IPR058889">
    <property type="entry name" value="WHD_SOWAHA-C"/>
</dbReference>
<keyword evidence="8" id="KW-1185">Reference proteome</keyword>
<feature type="compositionally biased region" description="Polar residues" evidence="5">
    <location>
        <begin position="204"/>
        <end position="215"/>
    </location>
</feature>
<evidence type="ECO:0000256" key="5">
    <source>
        <dbReference type="SAM" id="MobiDB-lite"/>
    </source>
</evidence>
<feature type="domain" description="SOWAHA-C winged helix-turn-helix" evidence="6">
    <location>
        <begin position="18"/>
        <end position="90"/>
    </location>
</feature>
<sequence>STISAEPTSQASKAGGGESVLSLLLSEGGRMKKSDLVGNFKGSIDCVDPAEKERNRELFKTFVNNVAFVKEIDGDRYVVIKKMYQGERSSLSELDPEQASESGDNPTELLSPLQLALQRSKYTNIRVKRMLNFEIQKQGTNGDNCSRRGAVNEPTAIQSKPYALPLRMPPSSTRVEIHKLKVDPDDPPESPKLDASRGKRRPSSAETGSGVSSPQLRRVVKTTKASEEHKDTRIPSTLPLEQSEHEWLVKCAAGHWSQVYGLLLTDNQLAEKRDFMTGFTALHWAAKCGNSEMLVRIIDLSRQGGVDVDVNAKTHGGYTPLHIAALHDQEYIMAMLVGEYLADVSIRDNCGKKAYHYLHKGISGTLREMLGEPKAQQAQDKALQEKDELDLFPDLSKGLHSISRLFQPHVAVDLAARARLTVSSLAAHKENKYVKYTTQFPLLPFTGIISVLISLFEYYML</sequence>
<evidence type="ECO:0000256" key="2">
    <source>
        <dbReference type="ARBA" id="ARBA00023043"/>
    </source>
</evidence>
<dbReference type="InterPro" id="IPR036770">
    <property type="entry name" value="Ankyrin_rpt-contain_sf"/>
</dbReference>
<name>A0A3B4X0N2_SERLL</name>
<dbReference type="STRING" id="1841481.ENSSLDP00000009806"/>
<feature type="repeat" description="ANK" evidence="4">
    <location>
        <begin position="277"/>
        <end position="313"/>
    </location>
</feature>
<evidence type="ECO:0000256" key="4">
    <source>
        <dbReference type="PROSITE-ProRule" id="PRU00023"/>
    </source>
</evidence>
<dbReference type="Pfam" id="PF25877">
    <property type="entry name" value="WHD_SOWAH"/>
    <property type="match status" value="1"/>
</dbReference>
<keyword evidence="1" id="KW-0677">Repeat</keyword>
<dbReference type="GeneTree" id="ENSGT00950000183003"/>
<accession>A0A3B4X0N2</accession>
<comment type="similarity">
    <text evidence="3">Belongs to the SOWAH family.</text>
</comment>
<evidence type="ECO:0000256" key="1">
    <source>
        <dbReference type="ARBA" id="ARBA00022737"/>
    </source>
</evidence>
<dbReference type="Ensembl" id="ENSSLDT00000010156.1">
    <property type="protein sequence ID" value="ENSSLDP00000009806.1"/>
    <property type="gene ID" value="ENSSLDG00000007803.1"/>
</dbReference>
<evidence type="ECO:0000259" key="6">
    <source>
        <dbReference type="Pfam" id="PF25877"/>
    </source>
</evidence>
<dbReference type="AlphaFoldDB" id="A0A3B4X0N2"/>
<reference evidence="7" key="2">
    <citation type="submission" date="2025-09" db="UniProtKB">
        <authorList>
            <consortium name="Ensembl"/>
        </authorList>
    </citation>
    <scope>IDENTIFICATION</scope>
</reference>
<dbReference type="PANTHER" id="PTHR14491">
    <property type="entry name" value="SOSONDOWAH, ISOFORM G"/>
    <property type="match status" value="1"/>
</dbReference>
<feature type="compositionally biased region" description="Basic and acidic residues" evidence="5">
    <location>
        <begin position="224"/>
        <end position="233"/>
    </location>
</feature>
<feature type="repeat" description="ANK" evidence="4">
    <location>
        <begin position="316"/>
        <end position="349"/>
    </location>
</feature>
<dbReference type="Proteomes" id="UP000261360">
    <property type="component" value="Unplaced"/>
</dbReference>
<evidence type="ECO:0000256" key="3">
    <source>
        <dbReference type="ARBA" id="ARBA00038122"/>
    </source>
</evidence>
<proteinExistence type="inferred from homology"/>
<feature type="region of interest" description="Disordered" evidence="5">
    <location>
        <begin position="138"/>
        <end position="234"/>
    </location>
</feature>
<evidence type="ECO:0000313" key="7">
    <source>
        <dbReference type="Ensembl" id="ENSSLDP00000009806.1"/>
    </source>
</evidence>
<feature type="compositionally biased region" description="Basic and acidic residues" evidence="5">
    <location>
        <begin position="175"/>
        <end position="197"/>
    </location>
</feature>
<dbReference type="InterPro" id="IPR002110">
    <property type="entry name" value="Ankyrin_rpt"/>
</dbReference>